<protein>
    <submittedName>
        <fullName evidence="1">RidA family protein</fullName>
    </submittedName>
</protein>
<dbReference type="InterPro" id="IPR038743">
    <property type="entry name" value="YjgH-like"/>
</dbReference>
<dbReference type="SUPFAM" id="SSF55298">
    <property type="entry name" value="YjgF-like"/>
    <property type="match status" value="1"/>
</dbReference>
<gene>
    <name evidence="1" type="ORF">SBP02_13790</name>
</gene>
<proteinExistence type="predicted"/>
<reference evidence="1 2" key="1">
    <citation type="submission" date="2023-11" db="EMBL/GenBank/DDBJ databases">
        <title>Complete genome of Pseudomonas benzenivorans BA3361.</title>
        <authorList>
            <person name="Shin S.Y."/>
            <person name="Song J."/>
            <person name="Kang H."/>
        </authorList>
    </citation>
    <scope>NUCLEOTIDE SEQUENCE [LARGE SCALE GENOMIC DNA]</scope>
    <source>
        <strain evidence="1 2">HNIBRBA3361</strain>
    </source>
</reference>
<dbReference type="RefSeq" id="WP_318642521.1">
    <property type="nucleotide sequence ID" value="NZ_CP137892.1"/>
</dbReference>
<dbReference type="InterPro" id="IPR006175">
    <property type="entry name" value="YjgF/YER057c/UK114"/>
</dbReference>
<evidence type="ECO:0000313" key="2">
    <source>
        <dbReference type="Proteomes" id="UP001305928"/>
    </source>
</evidence>
<dbReference type="PANTHER" id="PTHR11803">
    <property type="entry name" value="2-IMINOBUTANOATE/2-IMINOPROPANOATE DEAMINASE RIDA"/>
    <property type="match status" value="1"/>
</dbReference>
<organism evidence="1 2">
    <name type="scientific">Pseudomonas benzenivorans</name>
    <dbReference type="NCBI Taxonomy" id="556533"/>
    <lineage>
        <taxon>Bacteria</taxon>
        <taxon>Pseudomonadati</taxon>
        <taxon>Pseudomonadota</taxon>
        <taxon>Gammaproteobacteria</taxon>
        <taxon>Pseudomonadales</taxon>
        <taxon>Pseudomonadaceae</taxon>
        <taxon>Pseudomonas</taxon>
    </lineage>
</organism>
<keyword evidence="2" id="KW-1185">Reference proteome</keyword>
<dbReference type="EMBL" id="CP137892">
    <property type="protein sequence ID" value="WPC03849.1"/>
    <property type="molecule type" value="Genomic_DNA"/>
</dbReference>
<dbReference type="CDD" id="cd02198">
    <property type="entry name" value="YjgH_like"/>
    <property type="match status" value="1"/>
</dbReference>
<name>A0ABZ0PTK2_9PSED</name>
<evidence type="ECO:0000313" key="1">
    <source>
        <dbReference type="EMBL" id="WPC03849.1"/>
    </source>
</evidence>
<dbReference type="Proteomes" id="UP001305928">
    <property type="component" value="Chromosome"/>
</dbReference>
<dbReference type="Gene3D" id="3.30.1330.40">
    <property type="entry name" value="RutC-like"/>
    <property type="match status" value="1"/>
</dbReference>
<accession>A0ABZ0PTK2</accession>
<dbReference type="PANTHER" id="PTHR11803:SF44">
    <property type="entry name" value="RUTC FAMILY PROTEIN YJGH"/>
    <property type="match status" value="1"/>
</dbReference>
<sequence>MSVQTPKRQLINPPHTQVFYDNFHYSQATRVGDMIWVSGQVGIDASMTPGKDIEEQAHLAFQALQTILEAAGASLADVVELMTFHTELQADMQGFARVKDQYFPDRYPSWTAVGTTELALPGLRVEIRAVAVAGCGAP</sequence>
<dbReference type="InterPro" id="IPR035959">
    <property type="entry name" value="RutC-like_sf"/>
</dbReference>
<dbReference type="Pfam" id="PF01042">
    <property type="entry name" value="Ribonuc_L-PSP"/>
    <property type="match status" value="1"/>
</dbReference>